<dbReference type="PANTHER" id="PTHR35345">
    <property type="entry name" value="TELOMERE REPEATS-BINDING BOUQUET FORMATION PROTEIN 2"/>
    <property type="match status" value="1"/>
</dbReference>
<organism evidence="1 2">
    <name type="scientific">Eptatretus burgeri</name>
    <name type="common">Inshore hagfish</name>
    <dbReference type="NCBI Taxonomy" id="7764"/>
    <lineage>
        <taxon>Eukaryota</taxon>
        <taxon>Metazoa</taxon>
        <taxon>Chordata</taxon>
        <taxon>Craniata</taxon>
        <taxon>Vertebrata</taxon>
        <taxon>Cyclostomata</taxon>
        <taxon>Myxini</taxon>
        <taxon>Myxiniformes</taxon>
        <taxon>Myxinidae</taxon>
        <taxon>Eptatretinae</taxon>
        <taxon>Eptatretus</taxon>
    </lineage>
</organism>
<dbReference type="Pfam" id="PF15101">
    <property type="entry name" value="TERB2"/>
    <property type="match status" value="1"/>
</dbReference>
<keyword evidence="2" id="KW-1185">Reference proteome</keyword>
<dbReference type="PANTHER" id="PTHR35345:SF1">
    <property type="entry name" value="TELOMERE REPEATS-BINDING BOUQUET FORMATION PROTEIN 2"/>
    <property type="match status" value="1"/>
</dbReference>
<protein>
    <submittedName>
        <fullName evidence="1">Uncharacterized protein</fullName>
    </submittedName>
</protein>
<reference evidence="1" key="2">
    <citation type="submission" date="2025-09" db="UniProtKB">
        <authorList>
            <consortium name="Ensembl"/>
        </authorList>
    </citation>
    <scope>IDENTIFICATION</scope>
</reference>
<sequence>MFNNRKAWFSTSVEKTICDIWVRERGMLGNPNDSEYLFSANAQSSDTVRIFNSEKYLNGEVTVFHASFVAACVRSQNTTIGQYVLPPAELHEAIQERIGPFIWANSKAMQHIKDVNQQGLKTSRQGIKRRLRATNTTRPDANRRTSFEDSGIHMTLQENNVNENEICSAERNGDDFEPVPVNSCCQIKQHNHQVNNFLTSWEGRRAEGRERAGFLAAFTWLDDRTFPEHQVPKNGQGQLNPEEARRAHIHVSKMQKYSGPLSDFSPGHAGYRVLREMD</sequence>
<dbReference type="GO" id="GO:0007129">
    <property type="term" value="P:homologous chromosome pairing at meiosis"/>
    <property type="evidence" value="ECO:0007669"/>
    <property type="project" value="TreeGrafter"/>
</dbReference>
<reference evidence="1" key="1">
    <citation type="submission" date="2025-08" db="UniProtKB">
        <authorList>
            <consortium name="Ensembl"/>
        </authorList>
    </citation>
    <scope>IDENTIFICATION</scope>
</reference>
<dbReference type="GeneTree" id="ENSGT00940000175427"/>
<dbReference type="Ensembl" id="ENSEBUT00000017870.1">
    <property type="protein sequence ID" value="ENSEBUP00000017294.1"/>
    <property type="gene ID" value="ENSEBUG00000010795.1"/>
</dbReference>
<dbReference type="GO" id="GO:0070197">
    <property type="term" value="P:meiotic attachment of telomere to nuclear envelope"/>
    <property type="evidence" value="ECO:0007669"/>
    <property type="project" value="TreeGrafter"/>
</dbReference>
<dbReference type="Proteomes" id="UP000694388">
    <property type="component" value="Unplaced"/>
</dbReference>
<dbReference type="AlphaFoldDB" id="A0A8C4QLG7"/>
<accession>A0A8C4QLG7</accession>
<name>A0A8C4QLG7_EPTBU</name>
<proteinExistence type="predicted"/>
<evidence type="ECO:0000313" key="2">
    <source>
        <dbReference type="Proteomes" id="UP000694388"/>
    </source>
</evidence>
<dbReference type="GO" id="GO:0005637">
    <property type="term" value="C:nuclear inner membrane"/>
    <property type="evidence" value="ECO:0007669"/>
    <property type="project" value="TreeGrafter"/>
</dbReference>
<evidence type="ECO:0000313" key="1">
    <source>
        <dbReference type="Ensembl" id="ENSEBUP00000017294.1"/>
    </source>
</evidence>
<dbReference type="InterPro" id="IPR028065">
    <property type="entry name" value="TERB2"/>
</dbReference>